<name>A0A1C7YYJ9_PSESX</name>
<gene>
    <name evidence="1" type="ORF">AFK24_24750</name>
</gene>
<dbReference type="PATRIC" id="fig|317.243.peg.242"/>
<reference evidence="1 2" key="1">
    <citation type="submission" date="2015-07" db="EMBL/GenBank/DDBJ databases">
        <title>Draft genome sequence of a diazotrophic, plant growth-promoting rhizobacterium of the Pseudomonas syringae complex.</title>
        <authorList>
            <person name="Patten C.L."/>
            <person name="Jeong H."/>
        </authorList>
    </citation>
    <scope>NUCLEOTIDE SEQUENCE [LARGE SCALE GENOMIC DNA]</scope>
    <source>
        <strain evidence="1 2">GR12-2</strain>
    </source>
</reference>
<dbReference type="EMBL" id="LGSI01000068">
    <property type="protein sequence ID" value="OCR22319.1"/>
    <property type="molecule type" value="Genomic_DNA"/>
</dbReference>
<organism evidence="1 2">
    <name type="scientific">Pseudomonas syringae</name>
    <dbReference type="NCBI Taxonomy" id="317"/>
    <lineage>
        <taxon>Bacteria</taxon>
        <taxon>Pseudomonadati</taxon>
        <taxon>Pseudomonadota</taxon>
        <taxon>Gammaproteobacteria</taxon>
        <taxon>Pseudomonadales</taxon>
        <taxon>Pseudomonadaceae</taxon>
        <taxon>Pseudomonas</taxon>
    </lineage>
</organism>
<comment type="caution">
    <text evidence="1">The sequence shown here is derived from an EMBL/GenBank/DDBJ whole genome shotgun (WGS) entry which is preliminary data.</text>
</comment>
<evidence type="ECO:0000313" key="2">
    <source>
        <dbReference type="Proteomes" id="UP000093104"/>
    </source>
</evidence>
<dbReference type="RefSeq" id="WP_065835730.1">
    <property type="nucleotide sequence ID" value="NZ_LGSI01000068.1"/>
</dbReference>
<sequence length="167" mass="19054">MTDISTLIMANHPDLLEKLERHLAFEYKLNDGSTPWWVLRSLISSPRLADVYVSGFDPDGYAEVGDTFLDKHTMLADRPQRTYGVSLERWSQISTSAKVIESFPFRDRTVTRLQLWPFDPVGLSHEAMKIAVSVSYTALELIREPRIVGAINDLLSAYNFQADPHER</sequence>
<dbReference type="Proteomes" id="UP000093104">
    <property type="component" value="Unassembled WGS sequence"/>
</dbReference>
<dbReference type="AlphaFoldDB" id="A0A1C7YYJ9"/>
<accession>A0A1C7YYJ9</accession>
<protein>
    <submittedName>
        <fullName evidence="1">Uncharacterized protein</fullName>
    </submittedName>
</protein>
<evidence type="ECO:0000313" key="1">
    <source>
        <dbReference type="EMBL" id="OCR22319.1"/>
    </source>
</evidence>
<proteinExistence type="predicted"/>
<dbReference type="OrthoDB" id="6934948at2"/>